<proteinExistence type="predicted"/>
<gene>
    <name evidence="2" type="ORF">CRENBAI_015412</name>
</gene>
<feature type="region of interest" description="Disordered" evidence="1">
    <location>
        <begin position="1"/>
        <end position="46"/>
    </location>
</feature>
<feature type="region of interest" description="Disordered" evidence="1">
    <location>
        <begin position="85"/>
        <end position="109"/>
    </location>
</feature>
<sequence>MLNEGVHQQKPPSYRQLSPSHIQQKKHMTASAPPTCTDTRNRNTPIPQLADLSAQRRMEKKQQGQPAVAHPHATLAPPLKYYQQPIGPRVPQRGTIPLLEEGLKSDRQS</sequence>
<evidence type="ECO:0000313" key="2">
    <source>
        <dbReference type="EMBL" id="KAK5621012.1"/>
    </source>
</evidence>
<comment type="caution">
    <text evidence="2">The sequence shown here is derived from an EMBL/GenBank/DDBJ whole genome shotgun (WGS) entry which is preliminary data.</text>
</comment>
<evidence type="ECO:0000256" key="1">
    <source>
        <dbReference type="SAM" id="MobiDB-lite"/>
    </source>
</evidence>
<keyword evidence="3" id="KW-1185">Reference proteome</keyword>
<feature type="compositionally biased region" description="Polar residues" evidence="1">
    <location>
        <begin position="32"/>
        <end position="46"/>
    </location>
</feature>
<dbReference type="Proteomes" id="UP001311232">
    <property type="component" value="Unassembled WGS sequence"/>
</dbReference>
<reference evidence="2 3" key="1">
    <citation type="submission" date="2021-06" db="EMBL/GenBank/DDBJ databases">
        <authorList>
            <person name="Palmer J.M."/>
        </authorList>
    </citation>
    <scope>NUCLEOTIDE SEQUENCE [LARGE SCALE GENOMIC DNA]</scope>
    <source>
        <strain evidence="2 3">MEX-2019</strain>
        <tissue evidence="2">Muscle</tissue>
    </source>
</reference>
<evidence type="ECO:0000313" key="3">
    <source>
        <dbReference type="Proteomes" id="UP001311232"/>
    </source>
</evidence>
<name>A0AAV9SIB1_9TELE</name>
<dbReference type="EMBL" id="JAHHUM010000322">
    <property type="protein sequence ID" value="KAK5621012.1"/>
    <property type="molecule type" value="Genomic_DNA"/>
</dbReference>
<accession>A0AAV9SIB1</accession>
<protein>
    <submittedName>
        <fullName evidence="2">Uncharacterized protein</fullName>
    </submittedName>
</protein>
<dbReference type="AlphaFoldDB" id="A0AAV9SIB1"/>
<organism evidence="2 3">
    <name type="scientific">Crenichthys baileyi</name>
    <name type="common">White River springfish</name>
    <dbReference type="NCBI Taxonomy" id="28760"/>
    <lineage>
        <taxon>Eukaryota</taxon>
        <taxon>Metazoa</taxon>
        <taxon>Chordata</taxon>
        <taxon>Craniata</taxon>
        <taxon>Vertebrata</taxon>
        <taxon>Euteleostomi</taxon>
        <taxon>Actinopterygii</taxon>
        <taxon>Neopterygii</taxon>
        <taxon>Teleostei</taxon>
        <taxon>Neoteleostei</taxon>
        <taxon>Acanthomorphata</taxon>
        <taxon>Ovalentaria</taxon>
        <taxon>Atherinomorphae</taxon>
        <taxon>Cyprinodontiformes</taxon>
        <taxon>Goodeidae</taxon>
        <taxon>Crenichthys</taxon>
    </lineage>
</organism>